<keyword evidence="3" id="KW-1185">Reference proteome</keyword>
<dbReference type="Proteomes" id="UP000015106">
    <property type="component" value="Chromosome 7"/>
</dbReference>
<feature type="compositionally biased region" description="Basic residues" evidence="1">
    <location>
        <begin position="126"/>
        <end position="135"/>
    </location>
</feature>
<evidence type="ECO:0000256" key="1">
    <source>
        <dbReference type="SAM" id="MobiDB-lite"/>
    </source>
</evidence>
<feature type="region of interest" description="Disordered" evidence="1">
    <location>
        <begin position="74"/>
        <end position="135"/>
    </location>
</feature>
<protein>
    <submittedName>
        <fullName evidence="2">Uncharacterized protein</fullName>
    </submittedName>
</protein>
<evidence type="ECO:0000313" key="3">
    <source>
        <dbReference type="Proteomes" id="UP000015106"/>
    </source>
</evidence>
<feature type="compositionally biased region" description="Low complexity" evidence="1">
    <location>
        <begin position="83"/>
        <end position="125"/>
    </location>
</feature>
<proteinExistence type="predicted"/>
<sequence length="174" mass="18985">ITSHHHHQELPPYHHPSSTPESSQIGSGSPEIDDASRRRPRPGPRAGAWARLPRQPHVLHHHHLLLPGLHIPRAASVPGPRGAWSTPAPASSPPRAATRTTAAAMEPAAARILGCPRTSPPSSRSASRRTARSTLSRIRRWRTGWDCGRGRWRCGSITAALEPSSSRRRWTAST</sequence>
<organism evidence="2 3">
    <name type="scientific">Triticum urartu</name>
    <name type="common">Red wild einkorn</name>
    <name type="synonym">Crithodium urartu</name>
    <dbReference type="NCBI Taxonomy" id="4572"/>
    <lineage>
        <taxon>Eukaryota</taxon>
        <taxon>Viridiplantae</taxon>
        <taxon>Streptophyta</taxon>
        <taxon>Embryophyta</taxon>
        <taxon>Tracheophyta</taxon>
        <taxon>Spermatophyta</taxon>
        <taxon>Magnoliopsida</taxon>
        <taxon>Liliopsida</taxon>
        <taxon>Poales</taxon>
        <taxon>Poaceae</taxon>
        <taxon>BOP clade</taxon>
        <taxon>Pooideae</taxon>
        <taxon>Triticodae</taxon>
        <taxon>Triticeae</taxon>
        <taxon>Triticinae</taxon>
        <taxon>Triticum</taxon>
    </lineage>
</organism>
<reference evidence="2" key="3">
    <citation type="submission" date="2022-06" db="UniProtKB">
        <authorList>
            <consortium name="EnsemblPlants"/>
        </authorList>
    </citation>
    <scope>IDENTIFICATION</scope>
</reference>
<reference evidence="3" key="1">
    <citation type="journal article" date="2013" name="Nature">
        <title>Draft genome of the wheat A-genome progenitor Triticum urartu.</title>
        <authorList>
            <person name="Ling H.Q."/>
            <person name="Zhao S."/>
            <person name="Liu D."/>
            <person name="Wang J."/>
            <person name="Sun H."/>
            <person name="Zhang C."/>
            <person name="Fan H."/>
            <person name="Li D."/>
            <person name="Dong L."/>
            <person name="Tao Y."/>
            <person name="Gao C."/>
            <person name="Wu H."/>
            <person name="Li Y."/>
            <person name="Cui Y."/>
            <person name="Guo X."/>
            <person name="Zheng S."/>
            <person name="Wang B."/>
            <person name="Yu K."/>
            <person name="Liang Q."/>
            <person name="Yang W."/>
            <person name="Lou X."/>
            <person name="Chen J."/>
            <person name="Feng M."/>
            <person name="Jian J."/>
            <person name="Zhang X."/>
            <person name="Luo G."/>
            <person name="Jiang Y."/>
            <person name="Liu J."/>
            <person name="Wang Z."/>
            <person name="Sha Y."/>
            <person name="Zhang B."/>
            <person name="Wu H."/>
            <person name="Tang D."/>
            <person name="Shen Q."/>
            <person name="Xue P."/>
            <person name="Zou S."/>
            <person name="Wang X."/>
            <person name="Liu X."/>
            <person name="Wang F."/>
            <person name="Yang Y."/>
            <person name="An X."/>
            <person name="Dong Z."/>
            <person name="Zhang K."/>
            <person name="Zhang X."/>
            <person name="Luo M.C."/>
            <person name="Dvorak J."/>
            <person name="Tong Y."/>
            <person name="Wang J."/>
            <person name="Yang H."/>
            <person name="Li Z."/>
            <person name="Wang D."/>
            <person name="Zhang A."/>
            <person name="Wang J."/>
        </authorList>
    </citation>
    <scope>NUCLEOTIDE SEQUENCE</scope>
    <source>
        <strain evidence="3">cv. G1812</strain>
    </source>
</reference>
<reference evidence="2" key="2">
    <citation type="submission" date="2018-03" db="EMBL/GenBank/DDBJ databases">
        <title>The Triticum urartu genome reveals the dynamic nature of wheat genome evolution.</title>
        <authorList>
            <person name="Ling H."/>
            <person name="Ma B."/>
            <person name="Shi X."/>
            <person name="Liu H."/>
            <person name="Dong L."/>
            <person name="Sun H."/>
            <person name="Cao Y."/>
            <person name="Gao Q."/>
            <person name="Zheng S."/>
            <person name="Li Y."/>
            <person name="Yu Y."/>
            <person name="Du H."/>
            <person name="Qi M."/>
            <person name="Li Y."/>
            <person name="Yu H."/>
            <person name="Cui Y."/>
            <person name="Wang N."/>
            <person name="Chen C."/>
            <person name="Wu H."/>
            <person name="Zhao Y."/>
            <person name="Zhang J."/>
            <person name="Li Y."/>
            <person name="Zhou W."/>
            <person name="Zhang B."/>
            <person name="Hu W."/>
            <person name="Eijk M."/>
            <person name="Tang J."/>
            <person name="Witsenboer H."/>
            <person name="Zhao S."/>
            <person name="Li Z."/>
            <person name="Zhang A."/>
            <person name="Wang D."/>
            <person name="Liang C."/>
        </authorList>
    </citation>
    <scope>NUCLEOTIDE SEQUENCE [LARGE SCALE GENOMIC DNA]</scope>
    <source>
        <strain evidence="2">cv. G1812</strain>
    </source>
</reference>
<accession>A0A8R7V0J2</accession>
<evidence type="ECO:0000313" key="2">
    <source>
        <dbReference type="EnsemblPlants" id="TuG1812G0700000948.01.T01"/>
    </source>
</evidence>
<name>A0A8R7V0J2_TRIUA</name>
<dbReference type="Gramene" id="TuG1812G0700000948.01.T01">
    <property type="protein sequence ID" value="TuG1812G0700000948.01.T01"/>
    <property type="gene ID" value="TuG1812G0700000948.01"/>
</dbReference>
<feature type="region of interest" description="Disordered" evidence="1">
    <location>
        <begin position="1"/>
        <end position="54"/>
    </location>
</feature>
<feature type="compositionally biased region" description="Polar residues" evidence="1">
    <location>
        <begin position="17"/>
        <end position="27"/>
    </location>
</feature>
<feature type="compositionally biased region" description="Low complexity" evidence="1">
    <location>
        <begin position="44"/>
        <end position="54"/>
    </location>
</feature>
<dbReference type="AlphaFoldDB" id="A0A8R7V0J2"/>
<dbReference type="EnsemblPlants" id="TuG1812G0700000948.01.T01">
    <property type="protein sequence ID" value="TuG1812G0700000948.01.T01"/>
    <property type="gene ID" value="TuG1812G0700000948.01"/>
</dbReference>